<name>A0A2T0SRD6_9BACT</name>
<dbReference type="EMBL" id="PVTE01000013">
    <property type="protein sequence ID" value="PRY35981.1"/>
    <property type="molecule type" value="Genomic_DNA"/>
</dbReference>
<protein>
    <submittedName>
        <fullName evidence="1">Uncharacterized protein</fullName>
    </submittedName>
</protein>
<reference evidence="1 2" key="1">
    <citation type="submission" date="2018-03" db="EMBL/GenBank/DDBJ databases">
        <title>Genomic Encyclopedia of Archaeal and Bacterial Type Strains, Phase II (KMG-II): from individual species to whole genera.</title>
        <authorList>
            <person name="Goeker M."/>
        </authorList>
    </citation>
    <scope>NUCLEOTIDE SEQUENCE [LARGE SCALE GENOMIC DNA]</scope>
    <source>
        <strain evidence="1 2">DSM 28354</strain>
    </source>
</reference>
<keyword evidence="2" id="KW-1185">Reference proteome</keyword>
<dbReference type="Proteomes" id="UP000238375">
    <property type="component" value="Unassembled WGS sequence"/>
</dbReference>
<sequence>MQLKFCLKNNSGRYWVVMEELMAQRLHLKEEALLLHLHIHLRAATPTQALAEDIRTSIQMEVTMEQGVRRYQVLKLVNVDH</sequence>
<evidence type="ECO:0000313" key="2">
    <source>
        <dbReference type="Proteomes" id="UP000238375"/>
    </source>
</evidence>
<gene>
    <name evidence="1" type="ORF">CLV58_113112</name>
</gene>
<organism evidence="1 2">
    <name type="scientific">Spirosoma oryzae</name>
    <dbReference type="NCBI Taxonomy" id="1469603"/>
    <lineage>
        <taxon>Bacteria</taxon>
        <taxon>Pseudomonadati</taxon>
        <taxon>Bacteroidota</taxon>
        <taxon>Cytophagia</taxon>
        <taxon>Cytophagales</taxon>
        <taxon>Cytophagaceae</taxon>
        <taxon>Spirosoma</taxon>
    </lineage>
</organism>
<dbReference type="AlphaFoldDB" id="A0A2T0SRD6"/>
<comment type="caution">
    <text evidence="1">The sequence shown here is derived from an EMBL/GenBank/DDBJ whole genome shotgun (WGS) entry which is preliminary data.</text>
</comment>
<accession>A0A2T0SRD6</accession>
<evidence type="ECO:0000313" key="1">
    <source>
        <dbReference type="EMBL" id="PRY35981.1"/>
    </source>
</evidence>
<proteinExistence type="predicted"/>